<keyword evidence="2" id="KW-1133">Transmembrane helix</keyword>
<organism evidence="5">
    <name type="scientific">Nippostrongylus brasiliensis</name>
    <name type="common">Rat hookworm</name>
    <dbReference type="NCBI Taxonomy" id="27835"/>
    <lineage>
        <taxon>Eukaryota</taxon>
        <taxon>Metazoa</taxon>
        <taxon>Ecdysozoa</taxon>
        <taxon>Nematoda</taxon>
        <taxon>Chromadorea</taxon>
        <taxon>Rhabditida</taxon>
        <taxon>Rhabditina</taxon>
        <taxon>Rhabditomorpha</taxon>
        <taxon>Strongyloidea</taxon>
        <taxon>Heligmosomidae</taxon>
        <taxon>Nippostrongylus</taxon>
    </lineage>
</organism>
<keyword evidence="2" id="KW-0472">Membrane</keyword>
<dbReference type="EMBL" id="UYSL01027196">
    <property type="protein sequence ID" value="VDL86496.1"/>
    <property type="molecule type" value="Genomic_DNA"/>
</dbReference>
<evidence type="ECO:0000313" key="5">
    <source>
        <dbReference type="WBParaSite" id="NBR_0002198901-mRNA-1"/>
    </source>
</evidence>
<dbReference type="WBParaSite" id="NBR_0002198901-mRNA-1">
    <property type="protein sequence ID" value="NBR_0002198901-mRNA-1"/>
    <property type="gene ID" value="NBR_0002198901"/>
</dbReference>
<evidence type="ECO:0000256" key="1">
    <source>
        <dbReference type="SAM" id="MobiDB-lite"/>
    </source>
</evidence>
<sequence length="239" mass="26187">MDYVDFATVCCQLIASTSPTIVSQTKAVVVFLAVLMIPWFATYCGYCGREKVPAQPAKSQRSQASHDSSRKISEDSEPTNERSSSLTKGTEATDESLTTTRTQSSKVLSKTDSSNITNVEGTQHDGTDVTQLGSEGDLTDVNIFVLKAAQNQTVVHPSLVKKKGSIEVSKFKATSKEDIKELEAAMKSDHEQSERESLNATETTQPTTIKWGDSKCVVYETSEDVTFDDDEVPEDPDLW</sequence>
<evidence type="ECO:0000256" key="2">
    <source>
        <dbReference type="SAM" id="Phobius"/>
    </source>
</evidence>
<dbReference type="AlphaFoldDB" id="A0A0N4YXL7"/>
<reference evidence="5" key="1">
    <citation type="submission" date="2017-02" db="UniProtKB">
        <authorList>
            <consortium name="WormBaseParasite"/>
        </authorList>
    </citation>
    <scope>IDENTIFICATION</scope>
</reference>
<evidence type="ECO:0000313" key="4">
    <source>
        <dbReference type="Proteomes" id="UP000271162"/>
    </source>
</evidence>
<feature type="compositionally biased region" description="Polar residues" evidence="1">
    <location>
        <begin position="81"/>
        <end position="121"/>
    </location>
</feature>
<feature type="region of interest" description="Disordered" evidence="1">
    <location>
        <begin position="55"/>
        <end position="133"/>
    </location>
</feature>
<feature type="compositionally biased region" description="Polar residues" evidence="1">
    <location>
        <begin position="198"/>
        <end position="208"/>
    </location>
</feature>
<keyword evidence="4" id="KW-1185">Reference proteome</keyword>
<reference evidence="3 4" key="2">
    <citation type="submission" date="2018-11" db="EMBL/GenBank/DDBJ databases">
        <authorList>
            <consortium name="Pathogen Informatics"/>
        </authorList>
    </citation>
    <scope>NUCLEOTIDE SEQUENCE [LARGE SCALE GENOMIC DNA]</scope>
</reference>
<dbReference type="Proteomes" id="UP000271162">
    <property type="component" value="Unassembled WGS sequence"/>
</dbReference>
<gene>
    <name evidence="3" type="ORF">NBR_LOCUS21990</name>
</gene>
<protein>
    <submittedName>
        <fullName evidence="3 5">Uncharacterized protein</fullName>
    </submittedName>
</protein>
<accession>A0A0N4YXL7</accession>
<keyword evidence="2" id="KW-0812">Transmembrane</keyword>
<feature type="compositionally biased region" description="Polar residues" evidence="1">
    <location>
        <begin position="57"/>
        <end position="66"/>
    </location>
</feature>
<proteinExistence type="predicted"/>
<evidence type="ECO:0000313" key="3">
    <source>
        <dbReference type="EMBL" id="VDL86496.1"/>
    </source>
</evidence>
<feature type="transmembrane region" description="Helical" evidence="2">
    <location>
        <begin position="27"/>
        <end position="46"/>
    </location>
</feature>
<feature type="compositionally biased region" description="Basic and acidic residues" evidence="1">
    <location>
        <begin position="185"/>
        <end position="197"/>
    </location>
</feature>
<feature type="region of interest" description="Disordered" evidence="1">
    <location>
        <begin position="185"/>
        <end position="212"/>
    </location>
</feature>
<name>A0A0N4YXL7_NIPBR</name>